<keyword evidence="1" id="KW-0812">Transmembrane</keyword>
<evidence type="ECO:0000313" key="3">
    <source>
        <dbReference type="Proteomes" id="UP000179237"/>
    </source>
</evidence>
<sequence length="185" mass="22004">MNKINKILLHQYVLFGVLGILIVRTLIGSGFYVDLGLLWWLMGAIIGFLFVFVDSFVFGLLTHPNEVWTDRLKAFFDKRMIKQNIESLLAENQEPKMQIMRSILFLFVWSVLGFLTMTSVVNDFSRGFILGIGTHLVFDFVYDYFYDRHRYDKWFWQIKRELSHEEKRNVLIGVCFVYFVLAMRF</sequence>
<feature type="transmembrane region" description="Helical" evidence="1">
    <location>
        <begin position="12"/>
        <end position="32"/>
    </location>
</feature>
<evidence type="ECO:0000313" key="2">
    <source>
        <dbReference type="EMBL" id="OGD81347.1"/>
    </source>
</evidence>
<evidence type="ECO:0000256" key="1">
    <source>
        <dbReference type="SAM" id="Phobius"/>
    </source>
</evidence>
<protein>
    <submittedName>
        <fullName evidence="2">Uncharacterized protein</fullName>
    </submittedName>
</protein>
<reference evidence="2 3" key="1">
    <citation type="journal article" date="2016" name="Nat. Commun.">
        <title>Thousands of microbial genomes shed light on interconnected biogeochemical processes in an aquifer system.</title>
        <authorList>
            <person name="Anantharaman K."/>
            <person name="Brown C.T."/>
            <person name="Hug L.A."/>
            <person name="Sharon I."/>
            <person name="Castelle C.J."/>
            <person name="Probst A.J."/>
            <person name="Thomas B.C."/>
            <person name="Singh A."/>
            <person name="Wilkins M.J."/>
            <person name="Karaoz U."/>
            <person name="Brodie E.L."/>
            <person name="Williams K.H."/>
            <person name="Hubbard S.S."/>
            <person name="Banfield J.F."/>
        </authorList>
    </citation>
    <scope>NUCLEOTIDE SEQUENCE [LARGE SCALE GENOMIC DNA]</scope>
</reference>
<keyword evidence="1" id="KW-0472">Membrane</keyword>
<name>A0A1F5FNY7_9BACT</name>
<accession>A0A1F5FNY7</accession>
<keyword evidence="1" id="KW-1133">Transmembrane helix</keyword>
<dbReference type="EMBL" id="MFAQ01000046">
    <property type="protein sequence ID" value="OGD81347.1"/>
    <property type="molecule type" value="Genomic_DNA"/>
</dbReference>
<organism evidence="2 3">
    <name type="scientific">Candidatus Collierbacteria bacterium RIFOXYD1_FULL_40_9</name>
    <dbReference type="NCBI Taxonomy" id="1817731"/>
    <lineage>
        <taxon>Bacteria</taxon>
        <taxon>Candidatus Collieribacteriota</taxon>
    </lineage>
</organism>
<proteinExistence type="predicted"/>
<dbReference type="AlphaFoldDB" id="A0A1F5FNY7"/>
<feature type="transmembrane region" description="Helical" evidence="1">
    <location>
        <begin position="103"/>
        <end position="121"/>
    </location>
</feature>
<dbReference type="Proteomes" id="UP000179237">
    <property type="component" value="Unassembled WGS sequence"/>
</dbReference>
<gene>
    <name evidence="2" type="ORF">A2572_02410</name>
</gene>
<comment type="caution">
    <text evidence="2">The sequence shown here is derived from an EMBL/GenBank/DDBJ whole genome shotgun (WGS) entry which is preliminary data.</text>
</comment>
<feature type="transmembrane region" description="Helical" evidence="1">
    <location>
        <begin position="127"/>
        <end position="146"/>
    </location>
</feature>
<feature type="transmembrane region" description="Helical" evidence="1">
    <location>
        <begin position="38"/>
        <end position="61"/>
    </location>
</feature>